<organism evidence="8 9">
    <name type="scientific">Trichonephila clavata</name>
    <name type="common">Joro spider</name>
    <name type="synonym">Nephila clavata</name>
    <dbReference type="NCBI Taxonomy" id="2740835"/>
    <lineage>
        <taxon>Eukaryota</taxon>
        <taxon>Metazoa</taxon>
        <taxon>Ecdysozoa</taxon>
        <taxon>Arthropoda</taxon>
        <taxon>Chelicerata</taxon>
        <taxon>Arachnida</taxon>
        <taxon>Araneae</taxon>
        <taxon>Araneomorphae</taxon>
        <taxon>Entelegynae</taxon>
        <taxon>Araneoidea</taxon>
        <taxon>Nephilidae</taxon>
        <taxon>Trichonephila</taxon>
    </lineage>
</organism>
<accession>A0A8X6FZZ6</accession>
<evidence type="ECO:0000256" key="5">
    <source>
        <dbReference type="ARBA" id="ARBA00023157"/>
    </source>
</evidence>
<dbReference type="PANTHER" id="PTHR11848">
    <property type="entry name" value="TGF-BETA FAMILY"/>
    <property type="match status" value="1"/>
</dbReference>
<dbReference type="InterPro" id="IPR001839">
    <property type="entry name" value="TGF-b_C"/>
</dbReference>
<dbReference type="InterPro" id="IPR029034">
    <property type="entry name" value="Cystine-knot_cytokine"/>
</dbReference>
<gene>
    <name evidence="8" type="primary">NCL1_41473</name>
    <name evidence="8" type="ORF">TNCT_24431</name>
</gene>
<dbReference type="GO" id="GO:0005615">
    <property type="term" value="C:extracellular space"/>
    <property type="evidence" value="ECO:0007669"/>
    <property type="project" value="TreeGrafter"/>
</dbReference>
<dbReference type="EMBL" id="BMAO01014023">
    <property type="protein sequence ID" value="GFQ92397.1"/>
    <property type="molecule type" value="Genomic_DNA"/>
</dbReference>
<evidence type="ECO:0000313" key="8">
    <source>
        <dbReference type="EMBL" id="GFQ92397.1"/>
    </source>
</evidence>
<protein>
    <submittedName>
        <fullName evidence="8">Inhbe</fullName>
    </submittedName>
</protein>
<comment type="caution">
    <text evidence="8">The sequence shown here is derived from an EMBL/GenBank/DDBJ whole genome shotgun (WGS) entry which is preliminary data.</text>
</comment>
<evidence type="ECO:0000313" key="9">
    <source>
        <dbReference type="Proteomes" id="UP000887116"/>
    </source>
</evidence>
<dbReference type="PANTHER" id="PTHR11848:SF309">
    <property type="entry name" value="INHIBIN BETA CHAIN"/>
    <property type="match status" value="1"/>
</dbReference>
<comment type="similarity">
    <text evidence="2 6">Belongs to the TGF-beta family.</text>
</comment>
<dbReference type="InterPro" id="IPR015615">
    <property type="entry name" value="TGF-beta-rel"/>
</dbReference>
<dbReference type="PROSITE" id="PS00250">
    <property type="entry name" value="TGF_BETA_1"/>
    <property type="match status" value="1"/>
</dbReference>
<dbReference type="Pfam" id="PF00019">
    <property type="entry name" value="TGF_beta"/>
    <property type="match status" value="1"/>
</dbReference>
<evidence type="ECO:0000256" key="1">
    <source>
        <dbReference type="ARBA" id="ARBA00004613"/>
    </source>
</evidence>
<dbReference type="GO" id="GO:0005125">
    <property type="term" value="F:cytokine activity"/>
    <property type="evidence" value="ECO:0007669"/>
    <property type="project" value="TreeGrafter"/>
</dbReference>
<dbReference type="InterPro" id="IPR017948">
    <property type="entry name" value="TGFb_CS"/>
</dbReference>
<keyword evidence="5" id="KW-1015">Disulfide bond</keyword>
<dbReference type="AlphaFoldDB" id="A0A8X6FZZ6"/>
<dbReference type="PROSITE" id="PS51362">
    <property type="entry name" value="TGF_BETA_2"/>
    <property type="match status" value="1"/>
</dbReference>
<reference evidence="8" key="1">
    <citation type="submission" date="2020-07" db="EMBL/GenBank/DDBJ databases">
        <title>Multicomponent nature underlies the extraordinary mechanical properties of spider dragline silk.</title>
        <authorList>
            <person name="Kono N."/>
            <person name="Nakamura H."/>
            <person name="Mori M."/>
            <person name="Yoshida Y."/>
            <person name="Ohtoshi R."/>
            <person name="Malay A.D."/>
            <person name="Moran D.A.P."/>
            <person name="Tomita M."/>
            <person name="Numata K."/>
            <person name="Arakawa K."/>
        </authorList>
    </citation>
    <scope>NUCLEOTIDE SEQUENCE</scope>
</reference>
<dbReference type="Proteomes" id="UP000887116">
    <property type="component" value="Unassembled WGS sequence"/>
</dbReference>
<keyword evidence="4 6" id="KW-0339">Growth factor</keyword>
<comment type="subcellular location">
    <subcellularLocation>
        <location evidence="1">Secreted</location>
    </subcellularLocation>
</comment>
<evidence type="ECO:0000256" key="3">
    <source>
        <dbReference type="ARBA" id="ARBA00022525"/>
    </source>
</evidence>
<name>A0A8X6FZZ6_TRICU</name>
<evidence type="ECO:0000256" key="4">
    <source>
        <dbReference type="ARBA" id="ARBA00023030"/>
    </source>
</evidence>
<dbReference type="OrthoDB" id="6413209at2759"/>
<sequence>MNSAGWSKLDATSLMLADVLDLEVCSSSDIPLEIGKHKNGMLIVFAKSLEESTRSKRLTEYDCPDSVSSCCRRKLYVYFKDLGWDKWIFCPSGYYANICKGSCSNRLDLAETFHTQVKMLISSMAPNKYPTSPTTFIVDLRRVDHF</sequence>
<keyword evidence="9" id="KW-1185">Reference proteome</keyword>
<evidence type="ECO:0000256" key="2">
    <source>
        <dbReference type="ARBA" id="ARBA00006656"/>
    </source>
</evidence>
<proteinExistence type="inferred from homology"/>
<evidence type="ECO:0000256" key="6">
    <source>
        <dbReference type="RuleBase" id="RU000354"/>
    </source>
</evidence>
<dbReference type="GO" id="GO:0008083">
    <property type="term" value="F:growth factor activity"/>
    <property type="evidence" value="ECO:0007669"/>
    <property type="project" value="UniProtKB-KW"/>
</dbReference>
<keyword evidence="3" id="KW-0964">Secreted</keyword>
<dbReference type="SMART" id="SM00204">
    <property type="entry name" value="TGFB"/>
    <property type="match status" value="1"/>
</dbReference>
<dbReference type="SUPFAM" id="SSF57501">
    <property type="entry name" value="Cystine-knot cytokines"/>
    <property type="match status" value="1"/>
</dbReference>
<evidence type="ECO:0000259" key="7">
    <source>
        <dbReference type="PROSITE" id="PS51362"/>
    </source>
</evidence>
<feature type="domain" description="TGF-beta family profile" evidence="7">
    <location>
        <begin position="54"/>
        <end position="146"/>
    </location>
</feature>
<dbReference type="Gene3D" id="2.10.90.10">
    <property type="entry name" value="Cystine-knot cytokines"/>
    <property type="match status" value="1"/>
</dbReference>